<comment type="caution">
    <text evidence="2">The sequence shown here is derived from an EMBL/GenBank/DDBJ whole genome shotgun (WGS) entry which is preliminary data.</text>
</comment>
<gene>
    <name evidence="2" type="ORF">POTOM_058018</name>
</gene>
<proteinExistence type="predicted"/>
<protein>
    <recommendedName>
        <fullName evidence="1">DUF7903 domain-containing protein</fullName>
    </recommendedName>
</protein>
<accession>A0A8X7XW94</accession>
<dbReference type="Pfam" id="PF25475">
    <property type="entry name" value="DUF7903"/>
    <property type="match status" value="1"/>
</dbReference>
<dbReference type="EMBL" id="JAAWWB010000037">
    <property type="protein sequence ID" value="KAG6738402.1"/>
    <property type="molecule type" value="Genomic_DNA"/>
</dbReference>
<dbReference type="AlphaFoldDB" id="A0A8X7XW94"/>
<dbReference type="PANTHER" id="PTHR35481:SF1">
    <property type="entry name" value="DNA-DIRECTED RNA POLYMERASE SUBUNIT ALPHA"/>
    <property type="match status" value="1"/>
</dbReference>
<feature type="domain" description="DUF7903" evidence="1">
    <location>
        <begin position="251"/>
        <end position="381"/>
    </location>
</feature>
<dbReference type="PANTHER" id="PTHR35481">
    <property type="entry name" value="DNA-DIRECTED RNA POLYMERASE SUBUNIT ALPHA"/>
    <property type="match status" value="1"/>
</dbReference>
<name>A0A8X7XW94_POPTO</name>
<dbReference type="InterPro" id="IPR057225">
    <property type="entry name" value="DUF7903"/>
</dbReference>
<evidence type="ECO:0000313" key="2">
    <source>
        <dbReference type="EMBL" id="KAG6738402.1"/>
    </source>
</evidence>
<dbReference type="OrthoDB" id="2014147at2759"/>
<evidence type="ECO:0000313" key="3">
    <source>
        <dbReference type="Proteomes" id="UP000886885"/>
    </source>
</evidence>
<evidence type="ECO:0000259" key="1">
    <source>
        <dbReference type="Pfam" id="PF25475"/>
    </source>
</evidence>
<keyword evidence="3" id="KW-1185">Reference proteome</keyword>
<dbReference type="Proteomes" id="UP000886885">
    <property type="component" value="Chromosome 19A"/>
</dbReference>
<reference evidence="2" key="1">
    <citation type="journal article" date="2020" name="bioRxiv">
        <title>Hybrid origin of Populus tomentosa Carr. identified through genome sequencing and phylogenomic analysis.</title>
        <authorList>
            <person name="An X."/>
            <person name="Gao K."/>
            <person name="Chen Z."/>
            <person name="Li J."/>
            <person name="Yang X."/>
            <person name="Yang X."/>
            <person name="Zhou J."/>
            <person name="Guo T."/>
            <person name="Zhao T."/>
            <person name="Huang S."/>
            <person name="Miao D."/>
            <person name="Khan W.U."/>
            <person name="Rao P."/>
            <person name="Ye M."/>
            <person name="Lei B."/>
            <person name="Liao W."/>
            <person name="Wang J."/>
            <person name="Ji L."/>
            <person name="Li Y."/>
            <person name="Guo B."/>
            <person name="Mustafa N.S."/>
            <person name="Li S."/>
            <person name="Yun Q."/>
            <person name="Keller S.R."/>
            <person name="Mao J."/>
            <person name="Zhang R."/>
            <person name="Strauss S.H."/>
        </authorList>
    </citation>
    <scope>NUCLEOTIDE SEQUENCE</scope>
    <source>
        <strain evidence="2">GM15</strain>
        <tissue evidence="2">Leaf</tissue>
    </source>
</reference>
<sequence>MCSFWAARLHTFPVNLMAYIPPHKRHSKDVRGAPPIPETPHPQFQRKMNLRASTSRKDKSGKIVYAEHAISKWFAVGLDDDELFPPYIHLEPISLEYVERKIGEKPLVLVNSIVTEEDSKPERNCSRSPWEIIAENVQQELISSFEILRDEMDDQGSEKVKPTLVARLGKIHFHGKLPELGIEFSNFLKHFRSHSMGLESVNKIQVEEAMLRQLRRSLHTDIPSSYMENIIDGVVPAIGVDFLEEKDVYTVKVELNQVRQMVIDVSCLDKNLDLRLMLCFRKILTALTEEEMNSVKDLINSAVLDSDMKGGLRWPLGEEASSGGRYSVIGVWHAVTKAYKSSSFRLKARDADRYDFRTGTGETTREIYLKLKRIVSEMQASSFIG</sequence>
<organism evidence="2 3">
    <name type="scientific">Populus tomentosa</name>
    <name type="common">Chinese white poplar</name>
    <dbReference type="NCBI Taxonomy" id="118781"/>
    <lineage>
        <taxon>Eukaryota</taxon>
        <taxon>Viridiplantae</taxon>
        <taxon>Streptophyta</taxon>
        <taxon>Embryophyta</taxon>
        <taxon>Tracheophyta</taxon>
        <taxon>Spermatophyta</taxon>
        <taxon>Magnoliopsida</taxon>
        <taxon>eudicotyledons</taxon>
        <taxon>Gunneridae</taxon>
        <taxon>Pentapetalae</taxon>
        <taxon>rosids</taxon>
        <taxon>fabids</taxon>
        <taxon>Malpighiales</taxon>
        <taxon>Salicaceae</taxon>
        <taxon>Saliceae</taxon>
        <taxon>Populus</taxon>
    </lineage>
</organism>